<dbReference type="Pfam" id="PF00225">
    <property type="entry name" value="Kinesin"/>
    <property type="match status" value="1"/>
</dbReference>
<feature type="binding site" evidence="10">
    <location>
        <begin position="776"/>
        <end position="783"/>
    </location>
    <ligand>
        <name>ATP</name>
        <dbReference type="ChEBI" id="CHEBI:30616"/>
    </ligand>
</feature>
<protein>
    <submittedName>
        <fullName evidence="14">Kinesin-like protein klpa</fullName>
    </submittedName>
</protein>
<organism evidence="14 15">
    <name type="scientific">Botryosphaeria dothidea</name>
    <dbReference type="NCBI Taxonomy" id="55169"/>
    <lineage>
        <taxon>Eukaryota</taxon>
        <taxon>Fungi</taxon>
        <taxon>Dikarya</taxon>
        <taxon>Ascomycota</taxon>
        <taxon>Pezizomycotina</taxon>
        <taxon>Dothideomycetes</taxon>
        <taxon>Dothideomycetes incertae sedis</taxon>
        <taxon>Botryosphaeriales</taxon>
        <taxon>Botryosphaeriaceae</taxon>
        <taxon>Botryosphaeria</taxon>
    </lineage>
</organism>
<dbReference type="PANTHER" id="PTHR47972">
    <property type="entry name" value="KINESIN-LIKE PROTEIN KLP-3"/>
    <property type="match status" value="1"/>
</dbReference>
<evidence type="ECO:0000256" key="5">
    <source>
        <dbReference type="ARBA" id="ARBA00022741"/>
    </source>
</evidence>
<dbReference type="GO" id="GO:0008569">
    <property type="term" value="F:minus-end-directed microtubule motor activity"/>
    <property type="evidence" value="ECO:0007669"/>
    <property type="project" value="UniProtKB-ARBA"/>
</dbReference>
<dbReference type="GO" id="GO:0005874">
    <property type="term" value="C:microtubule"/>
    <property type="evidence" value="ECO:0007669"/>
    <property type="project" value="UniProtKB-KW"/>
</dbReference>
<feature type="region of interest" description="Disordered" evidence="12">
    <location>
        <begin position="74"/>
        <end position="103"/>
    </location>
</feature>
<comment type="subcellular location">
    <subcellularLocation>
        <location evidence="1">Cytoplasm</location>
        <location evidence="1">Cytoskeleton</location>
    </subcellularLocation>
</comment>
<dbReference type="PROSITE" id="PS50067">
    <property type="entry name" value="KINESIN_MOTOR_2"/>
    <property type="match status" value="1"/>
</dbReference>
<dbReference type="InterPro" id="IPR019821">
    <property type="entry name" value="Kinesin_motor_CS"/>
</dbReference>
<keyword evidence="8 10" id="KW-0505">Motor protein</keyword>
<keyword evidence="3" id="KW-0963">Cytoplasm</keyword>
<dbReference type="PRINTS" id="PR00380">
    <property type="entry name" value="KINESINHEAVY"/>
</dbReference>
<feature type="compositionally biased region" description="Polar residues" evidence="12">
    <location>
        <begin position="120"/>
        <end position="175"/>
    </location>
</feature>
<feature type="region of interest" description="Disordered" evidence="12">
    <location>
        <begin position="1"/>
        <end position="58"/>
    </location>
</feature>
<feature type="compositionally biased region" description="Low complexity" evidence="12">
    <location>
        <begin position="8"/>
        <end position="23"/>
    </location>
</feature>
<evidence type="ECO:0000256" key="4">
    <source>
        <dbReference type="ARBA" id="ARBA00022701"/>
    </source>
</evidence>
<keyword evidence="7 11" id="KW-0175">Coiled coil</keyword>
<dbReference type="Proteomes" id="UP000572817">
    <property type="component" value="Unassembled WGS sequence"/>
</dbReference>
<dbReference type="EMBL" id="WWBZ02000001">
    <property type="protein sequence ID" value="KAF4314467.1"/>
    <property type="molecule type" value="Genomic_DNA"/>
</dbReference>
<comment type="caution">
    <text evidence="14">The sequence shown here is derived from an EMBL/GenBank/DDBJ whole genome shotgun (WGS) entry which is preliminary data.</text>
</comment>
<gene>
    <name evidence="14" type="ORF">GTA08_BOTSDO00593</name>
</gene>
<dbReference type="InterPro" id="IPR027417">
    <property type="entry name" value="P-loop_NTPase"/>
</dbReference>
<dbReference type="PROSITE" id="PS00411">
    <property type="entry name" value="KINESIN_MOTOR_1"/>
    <property type="match status" value="1"/>
</dbReference>
<dbReference type="SMART" id="SM00129">
    <property type="entry name" value="KISc"/>
    <property type="match status" value="1"/>
</dbReference>
<evidence type="ECO:0000256" key="10">
    <source>
        <dbReference type="PROSITE-ProRule" id="PRU00283"/>
    </source>
</evidence>
<keyword evidence="5 10" id="KW-0547">Nucleotide-binding</keyword>
<evidence type="ECO:0000256" key="2">
    <source>
        <dbReference type="ARBA" id="ARBA00010899"/>
    </source>
</evidence>
<dbReference type="GO" id="GO:0005524">
    <property type="term" value="F:ATP binding"/>
    <property type="evidence" value="ECO:0007669"/>
    <property type="project" value="UniProtKB-UniRule"/>
</dbReference>
<feature type="region of interest" description="Disordered" evidence="12">
    <location>
        <begin position="115"/>
        <end position="243"/>
    </location>
</feature>
<evidence type="ECO:0000259" key="13">
    <source>
        <dbReference type="PROSITE" id="PS50067"/>
    </source>
</evidence>
<dbReference type="GO" id="GO:0007018">
    <property type="term" value="P:microtubule-based movement"/>
    <property type="evidence" value="ECO:0007669"/>
    <property type="project" value="InterPro"/>
</dbReference>
<evidence type="ECO:0000256" key="11">
    <source>
        <dbReference type="SAM" id="Coils"/>
    </source>
</evidence>
<feature type="coiled-coil region" evidence="11">
    <location>
        <begin position="360"/>
        <end position="394"/>
    </location>
</feature>
<dbReference type="GO" id="GO:0090307">
    <property type="term" value="P:mitotic spindle assembly"/>
    <property type="evidence" value="ECO:0007669"/>
    <property type="project" value="UniProtKB-ARBA"/>
</dbReference>
<name>A0A8H4JA09_9PEZI</name>
<dbReference type="GO" id="GO:0008017">
    <property type="term" value="F:microtubule binding"/>
    <property type="evidence" value="ECO:0007669"/>
    <property type="project" value="InterPro"/>
</dbReference>
<evidence type="ECO:0000313" key="15">
    <source>
        <dbReference type="Proteomes" id="UP000572817"/>
    </source>
</evidence>
<dbReference type="InterPro" id="IPR001752">
    <property type="entry name" value="Kinesin_motor_dom"/>
</dbReference>
<evidence type="ECO:0000256" key="9">
    <source>
        <dbReference type="ARBA" id="ARBA00023212"/>
    </source>
</evidence>
<keyword evidence="4" id="KW-0493">Microtubule</keyword>
<evidence type="ECO:0000256" key="12">
    <source>
        <dbReference type="SAM" id="MobiDB-lite"/>
    </source>
</evidence>
<dbReference type="AlphaFoldDB" id="A0A8H4JA09"/>
<dbReference type="InterPro" id="IPR036961">
    <property type="entry name" value="Kinesin_motor_dom_sf"/>
</dbReference>
<evidence type="ECO:0000256" key="1">
    <source>
        <dbReference type="ARBA" id="ARBA00004245"/>
    </source>
</evidence>
<feature type="region of interest" description="Disordered" evidence="12">
    <location>
        <begin position="317"/>
        <end position="341"/>
    </location>
</feature>
<dbReference type="FunFam" id="3.40.850.10:FF:000065">
    <property type="entry name" value="Kinesin-like protein"/>
    <property type="match status" value="1"/>
</dbReference>
<evidence type="ECO:0000256" key="3">
    <source>
        <dbReference type="ARBA" id="ARBA00022490"/>
    </source>
</evidence>
<feature type="compositionally biased region" description="Polar residues" evidence="12">
    <location>
        <begin position="322"/>
        <end position="333"/>
    </location>
</feature>
<dbReference type="SUPFAM" id="SSF52540">
    <property type="entry name" value="P-loop containing nucleoside triphosphate hydrolases"/>
    <property type="match status" value="1"/>
</dbReference>
<evidence type="ECO:0000256" key="6">
    <source>
        <dbReference type="ARBA" id="ARBA00022840"/>
    </source>
</evidence>
<keyword evidence="15" id="KW-1185">Reference proteome</keyword>
<accession>A0A8H4JA09</accession>
<keyword evidence="9" id="KW-0206">Cytoskeleton</keyword>
<dbReference type="Gene3D" id="3.40.850.10">
    <property type="entry name" value="Kinesin motor domain"/>
    <property type="match status" value="1"/>
</dbReference>
<evidence type="ECO:0000313" key="14">
    <source>
        <dbReference type="EMBL" id="KAF4314467.1"/>
    </source>
</evidence>
<dbReference type="OrthoDB" id="3176171at2759"/>
<dbReference type="InterPro" id="IPR027640">
    <property type="entry name" value="Kinesin-like_fam"/>
</dbReference>
<evidence type="ECO:0000256" key="7">
    <source>
        <dbReference type="ARBA" id="ARBA00023054"/>
    </source>
</evidence>
<feature type="compositionally biased region" description="Polar residues" evidence="12">
    <location>
        <begin position="215"/>
        <end position="243"/>
    </location>
</feature>
<evidence type="ECO:0000256" key="8">
    <source>
        <dbReference type="ARBA" id="ARBA00023175"/>
    </source>
</evidence>
<feature type="region of interest" description="Disordered" evidence="12">
    <location>
        <begin position="497"/>
        <end position="522"/>
    </location>
</feature>
<sequence>MDSHENSKPSGLKKPSKLPALSSFGRGLQELSAADNNSRAMPPSLVPTKNKASGRMRNTSTDMQHWALTSIAVPEPTPAGKRKTLAEKAGEVKSRMPAPPSLNTLNGAIKATTAAGIRNGNHSSSVSAASTRPTRANSNTSFANSYSHSSRTVRPQTSMAHTRSMSHQTPSNRPQTSLDTDDSDPPSLGKRKGTNPISITTCVPAEEVRPGKPRSSYSNQYDNISYRKSSRGTQAARQSATRLSSQPFQSFQFQHNVQPQLGSPKAYRDVSLSTQFQSLSISDGTKDCIPEEEEPPATPSLIPRPVFAQLQPQPALRLPATPTHNRYRATSPSKEPVTPFLSKDSNMRAHLTAWDTKGRLEDMEALYGELRQQMQSTTTERENMKDNIETYKAKSMSETLSSIHSSMWELVSTRFVTKPKTLKLTLNLITAVNELDTMRVQLSAKVDSYRSELEGTRLKLTQSEIALDAAKKTHSFELKDVQRQSEHELKDLQFQHERETTKLKQDAERKSEELQRKMDAQTGDLKREYEQKYADLKKALEAELEKERQLRIKEVSELKTETELHRQNAGVDLERKEREMKELKHENEQLQADIERKTTLEKNLRDKLSEASANIMTLESSNSAMRAKINFLESDSQAQSSAFGELQKQMQEAIDAAEEAKAKLRDEETLRRKLHNQVQELKGNIRVFCRVRPPSETEATQAAEIAYPDAGKDSKEVVIQGPEQKSAMGNVSRSTNPFTFDRVFGPGSQNAEVFEEISQLVQSALDGYNVCIFCYGQTGSGKTFTMSSIDGMIPRAVQQIYTTAQGLEEKGWRYKMEGQFVEVYNENLNDLLGRAEELDKKKLEIRHDPAKKQTTITDVTTVALDSPERVQEMLASASRNRSVAATMANSRSSRSHSVFILKLKGENSITGERSEGTLNLVDLAGSERLSHSGATGDRLKETQNINRSLSCLGDVIGALGSGKEGSHVPYRNSKLTYLLQYSLGGNSKTLMFVMISPLQPHLHETLTSLKFATKVHNTHIGTAKRQAKVKD</sequence>
<proteinExistence type="inferred from homology"/>
<feature type="domain" description="Kinesin motor" evidence="13">
    <location>
        <begin position="684"/>
        <end position="1018"/>
    </location>
</feature>
<reference evidence="14" key="1">
    <citation type="submission" date="2020-04" db="EMBL/GenBank/DDBJ databases">
        <title>Genome Assembly and Annotation of Botryosphaeria dothidea sdau 11-99, a Latent Pathogen of Apple Fruit Ring Rot in China.</title>
        <authorList>
            <person name="Yu C."/>
            <person name="Diao Y."/>
            <person name="Lu Q."/>
            <person name="Zhao J."/>
            <person name="Cui S."/>
            <person name="Peng C."/>
            <person name="He B."/>
            <person name="Liu H."/>
        </authorList>
    </citation>
    <scope>NUCLEOTIDE SEQUENCE [LARGE SCALE GENOMIC DNA]</scope>
    <source>
        <strain evidence="14">Sdau11-99</strain>
    </source>
</reference>
<feature type="compositionally biased region" description="Basic and acidic residues" evidence="12">
    <location>
        <begin position="84"/>
        <end position="94"/>
    </location>
</feature>
<dbReference type="PANTHER" id="PTHR47972:SF45">
    <property type="entry name" value="PROTEIN CLARET SEGREGATIONAL"/>
    <property type="match status" value="1"/>
</dbReference>
<dbReference type="CDD" id="cd01366">
    <property type="entry name" value="KISc_C_terminal"/>
    <property type="match status" value="1"/>
</dbReference>
<keyword evidence="6 10" id="KW-0067">ATP-binding</keyword>
<comment type="similarity">
    <text evidence="2">Belongs to the TRAFAC class myosin-kinesin ATPase superfamily. Kinesin family. KIN-14 subfamily.</text>
</comment>